<feature type="transmembrane region" description="Helical" evidence="5">
    <location>
        <begin position="447"/>
        <end position="464"/>
    </location>
</feature>
<feature type="transmembrane region" description="Helical" evidence="5">
    <location>
        <begin position="291"/>
        <end position="316"/>
    </location>
</feature>
<proteinExistence type="predicted"/>
<feature type="transmembrane region" description="Helical" evidence="5">
    <location>
        <begin position="470"/>
        <end position="493"/>
    </location>
</feature>
<dbReference type="Gene3D" id="1.20.1250.20">
    <property type="entry name" value="MFS general substrate transporter like domains"/>
    <property type="match status" value="1"/>
</dbReference>
<evidence type="ECO:0000256" key="5">
    <source>
        <dbReference type="SAM" id="Phobius"/>
    </source>
</evidence>
<feature type="transmembrane region" description="Helical" evidence="5">
    <location>
        <begin position="380"/>
        <end position="397"/>
    </location>
</feature>
<feature type="transmembrane region" description="Helical" evidence="5">
    <location>
        <begin position="156"/>
        <end position="178"/>
    </location>
</feature>
<dbReference type="GO" id="GO:0140115">
    <property type="term" value="P:export across plasma membrane"/>
    <property type="evidence" value="ECO:0007669"/>
    <property type="project" value="UniProtKB-ARBA"/>
</dbReference>
<dbReference type="GO" id="GO:0016020">
    <property type="term" value="C:membrane"/>
    <property type="evidence" value="ECO:0007669"/>
    <property type="project" value="UniProtKB-SubCell"/>
</dbReference>
<evidence type="ECO:0000256" key="1">
    <source>
        <dbReference type="ARBA" id="ARBA00004141"/>
    </source>
</evidence>
<keyword evidence="4 5" id="KW-0472">Membrane</keyword>
<evidence type="ECO:0000256" key="2">
    <source>
        <dbReference type="ARBA" id="ARBA00022692"/>
    </source>
</evidence>
<comment type="subcellular location">
    <subcellularLocation>
        <location evidence="1">Membrane</location>
        <topology evidence="1">Multi-pass membrane protein</topology>
    </subcellularLocation>
</comment>
<dbReference type="CDD" id="cd17323">
    <property type="entry name" value="MFS_Tpo1_MDR_like"/>
    <property type="match status" value="1"/>
</dbReference>
<feature type="transmembrane region" description="Helical" evidence="5">
    <location>
        <begin position="403"/>
        <end position="426"/>
    </location>
</feature>
<evidence type="ECO:0000259" key="6">
    <source>
        <dbReference type="PROSITE" id="PS50850"/>
    </source>
</evidence>
<dbReference type="PANTHER" id="PTHR23502:SF60">
    <property type="entry name" value="MAJOR FACILITATOR SUPERFAMILY (MFS) PROFILE DOMAIN-CONTAINING PROTEIN-RELATED"/>
    <property type="match status" value="1"/>
</dbReference>
<accession>A0A6A5SWM5</accession>
<keyword evidence="2 5" id="KW-0812">Transmembrane</keyword>
<dbReference type="PROSITE" id="PS00216">
    <property type="entry name" value="SUGAR_TRANSPORT_1"/>
    <property type="match status" value="1"/>
</dbReference>
<dbReference type="GO" id="GO:0042908">
    <property type="term" value="P:xenobiotic transport"/>
    <property type="evidence" value="ECO:0007669"/>
    <property type="project" value="UniProtKB-ARBA"/>
</dbReference>
<dbReference type="InterPro" id="IPR005829">
    <property type="entry name" value="Sugar_transporter_CS"/>
</dbReference>
<keyword evidence="3 5" id="KW-1133">Transmembrane helix</keyword>
<dbReference type="InterPro" id="IPR036259">
    <property type="entry name" value="MFS_trans_sf"/>
</dbReference>
<dbReference type="Pfam" id="PF07690">
    <property type="entry name" value="MFS_1"/>
    <property type="match status" value="1"/>
</dbReference>
<protein>
    <submittedName>
        <fullName evidence="7">MFS general substrate transporter</fullName>
    </submittedName>
</protein>
<evidence type="ECO:0000256" key="4">
    <source>
        <dbReference type="ARBA" id="ARBA00023136"/>
    </source>
</evidence>
<feature type="transmembrane region" description="Helical" evidence="5">
    <location>
        <begin position="190"/>
        <end position="213"/>
    </location>
</feature>
<evidence type="ECO:0000313" key="8">
    <source>
        <dbReference type="Proteomes" id="UP000800038"/>
    </source>
</evidence>
<dbReference type="SUPFAM" id="SSF103473">
    <property type="entry name" value="MFS general substrate transporter"/>
    <property type="match status" value="1"/>
</dbReference>
<dbReference type="OrthoDB" id="6770063at2759"/>
<dbReference type="Proteomes" id="UP000800038">
    <property type="component" value="Unassembled WGS sequence"/>
</dbReference>
<reference evidence="7" key="1">
    <citation type="journal article" date="2020" name="Stud. Mycol.">
        <title>101 Dothideomycetes genomes: a test case for predicting lifestyles and emergence of pathogens.</title>
        <authorList>
            <person name="Haridas S."/>
            <person name="Albert R."/>
            <person name="Binder M."/>
            <person name="Bloem J."/>
            <person name="Labutti K."/>
            <person name="Salamov A."/>
            <person name="Andreopoulos B."/>
            <person name="Baker S."/>
            <person name="Barry K."/>
            <person name="Bills G."/>
            <person name="Bluhm B."/>
            <person name="Cannon C."/>
            <person name="Castanera R."/>
            <person name="Culley D."/>
            <person name="Daum C."/>
            <person name="Ezra D."/>
            <person name="Gonzalez J."/>
            <person name="Henrissat B."/>
            <person name="Kuo A."/>
            <person name="Liang C."/>
            <person name="Lipzen A."/>
            <person name="Lutzoni F."/>
            <person name="Magnuson J."/>
            <person name="Mondo S."/>
            <person name="Nolan M."/>
            <person name="Ohm R."/>
            <person name="Pangilinan J."/>
            <person name="Park H.-J."/>
            <person name="Ramirez L."/>
            <person name="Alfaro M."/>
            <person name="Sun H."/>
            <person name="Tritt A."/>
            <person name="Yoshinaga Y."/>
            <person name="Zwiers L.-H."/>
            <person name="Turgeon B."/>
            <person name="Goodwin S."/>
            <person name="Spatafora J."/>
            <person name="Crous P."/>
            <person name="Grigoriev I."/>
        </authorList>
    </citation>
    <scope>NUCLEOTIDE SEQUENCE</scope>
    <source>
        <strain evidence="7">CBS 161.51</strain>
    </source>
</reference>
<name>A0A6A5SWM5_9PLEO</name>
<dbReference type="EMBL" id="ML976022">
    <property type="protein sequence ID" value="KAF1943719.1"/>
    <property type="molecule type" value="Genomic_DNA"/>
</dbReference>
<sequence length="505" mass="55464">MATSLEETSSRDAALGPADIELADTTLPFTATATKTKDQDFLVTFDPSFDVDNPKDWPSSRKWSVTDVLSATGFNRIMVSTIMAPALSTIAYELHMSSTEAVMAFSIYLLATAFGPLVIGPLSEVYGRKKVLHASNVWFLVWNIVCGFARTKEVLIASRFLAGFGASSIYALAGGVLSDVWRPEQRGRSLGIYLLIPLLGAAVGPIIGGFMAFRTTWRWMFWSTSIFQAVMIVISFQAFHETYAPTILARRAATLRKDTGDIRYYTAHECAMADRSLLSILTQALTRPLRLLLFHPVIQITAVISAVSYGILYIVLATFADLWTKQYGQSVEISGLHYIACALGEVAGSQLGGPLMDAYYRRQQSRHPDTVLAAEHRIPLSFPGFIIAAIGFLIFGWTSQFRVHWAVVDIGICVAMFGEQIAGLPLSAYTMDAYAEHASSALAASQFLRSLSAFLFPLFAHAMYEKMEYGWGNTMVAGLTLVTGAMPVVLWVWGKDFRGRARGTV</sequence>
<dbReference type="InterPro" id="IPR011701">
    <property type="entry name" value="MFS"/>
</dbReference>
<dbReference type="GO" id="GO:0022857">
    <property type="term" value="F:transmembrane transporter activity"/>
    <property type="evidence" value="ECO:0007669"/>
    <property type="project" value="InterPro"/>
</dbReference>
<feature type="transmembrane region" description="Helical" evidence="5">
    <location>
        <begin position="101"/>
        <end position="119"/>
    </location>
</feature>
<dbReference type="InterPro" id="IPR020846">
    <property type="entry name" value="MFS_dom"/>
</dbReference>
<feature type="domain" description="Major facilitator superfamily (MFS) profile" evidence="6">
    <location>
        <begin position="65"/>
        <end position="496"/>
    </location>
</feature>
<evidence type="ECO:0000256" key="3">
    <source>
        <dbReference type="ARBA" id="ARBA00022989"/>
    </source>
</evidence>
<organism evidence="7 8">
    <name type="scientific">Clathrospora elynae</name>
    <dbReference type="NCBI Taxonomy" id="706981"/>
    <lineage>
        <taxon>Eukaryota</taxon>
        <taxon>Fungi</taxon>
        <taxon>Dikarya</taxon>
        <taxon>Ascomycota</taxon>
        <taxon>Pezizomycotina</taxon>
        <taxon>Dothideomycetes</taxon>
        <taxon>Pleosporomycetidae</taxon>
        <taxon>Pleosporales</taxon>
        <taxon>Diademaceae</taxon>
        <taxon>Clathrospora</taxon>
    </lineage>
</organism>
<gene>
    <name evidence="7" type="ORF">EJ02DRAFT_452978</name>
</gene>
<dbReference type="PANTHER" id="PTHR23502">
    <property type="entry name" value="MAJOR FACILITATOR SUPERFAMILY"/>
    <property type="match status" value="1"/>
</dbReference>
<keyword evidence="8" id="KW-1185">Reference proteome</keyword>
<feature type="transmembrane region" description="Helical" evidence="5">
    <location>
        <begin position="219"/>
        <end position="239"/>
    </location>
</feature>
<dbReference type="PROSITE" id="PS50850">
    <property type="entry name" value="MFS"/>
    <property type="match status" value="1"/>
</dbReference>
<dbReference type="AlphaFoldDB" id="A0A6A5SWM5"/>
<evidence type="ECO:0000313" key="7">
    <source>
        <dbReference type="EMBL" id="KAF1943719.1"/>
    </source>
</evidence>